<dbReference type="OrthoDB" id="525131at2"/>
<gene>
    <name evidence="1" type="ORF">DFJ66_7567</name>
</gene>
<dbReference type="EMBL" id="RBXR01000001">
    <property type="protein sequence ID" value="RKT74224.1"/>
    <property type="molecule type" value="Genomic_DNA"/>
</dbReference>
<evidence type="ECO:0008006" key="3">
    <source>
        <dbReference type="Google" id="ProtNLM"/>
    </source>
</evidence>
<proteinExistence type="predicted"/>
<evidence type="ECO:0000313" key="2">
    <source>
        <dbReference type="Proteomes" id="UP000272729"/>
    </source>
</evidence>
<dbReference type="Gene3D" id="3.20.20.80">
    <property type="entry name" value="Glycosidases"/>
    <property type="match status" value="1"/>
</dbReference>
<dbReference type="RefSeq" id="WP_121228578.1">
    <property type="nucleotide sequence ID" value="NZ_JBIUBA010000018.1"/>
</dbReference>
<dbReference type="InterPro" id="IPR017853">
    <property type="entry name" value="GH"/>
</dbReference>
<sequence>MKFGIYPGGRAGVVCSHPADPRAIDRLVTELAQGQPFVIREYVHFFGRGGEERAEVEALGAGREFEQLTMPDDWYVTGDHELDLVVSYLPAEEDVEGWLEFLDTVIDRYGHLARYLQVTLEPNFPIPLIDGSSPGVLDALTAGLPHAKRALAERGITTTEVGFSVAEPAEWLGGDDAFWEHLARHQDLAAHVDYVGLGLYPDAFSPVPPEAVAPLTEHALTHLRRRCTEVGLHVPIHIAENGSPSGRPRTEEAQAASLATMLNTILANADRLDITHCELFSLRDADSGSSEAVGTLGLVTDTYEPKPAFATYKDVIATRCS</sequence>
<name>A0A495XMT4_9PSEU</name>
<organism evidence="1 2">
    <name type="scientific">Saccharothrix variisporea</name>
    <dbReference type="NCBI Taxonomy" id="543527"/>
    <lineage>
        <taxon>Bacteria</taxon>
        <taxon>Bacillati</taxon>
        <taxon>Actinomycetota</taxon>
        <taxon>Actinomycetes</taxon>
        <taxon>Pseudonocardiales</taxon>
        <taxon>Pseudonocardiaceae</taxon>
        <taxon>Saccharothrix</taxon>
    </lineage>
</organism>
<accession>A0A495XMT4</accession>
<dbReference type="SUPFAM" id="SSF51445">
    <property type="entry name" value="(Trans)glycosidases"/>
    <property type="match status" value="1"/>
</dbReference>
<protein>
    <recommendedName>
        <fullName evidence="3">Arabinogalactan endo-beta-1,4-galactanase</fullName>
    </recommendedName>
</protein>
<evidence type="ECO:0000313" key="1">
    <source>
        <dbReference type="EMBL" id="RKT74224.1"/>
    </source>
</evidence>
<keyword evidence="2" id="KW-1185">Reference proteome</keyword>
<reference evidence="1 2" key="1">
    <citation type="submission" date="2018-10" db="EMBL/GenBank/DDBJ databases">
        <title>Sequencing the genomes of 1000 actinobacteria strains.</title>
        <authorList>
            <person name="Klenk H.-P."/>
        </authorList>
    </citation>
    <scope>NUCLEOTIDE SEQUENCE [LARGE SCALE GENOMIC DNA]</scope>
    <source>
        <strain evidence="1 2">DSM 43911</strain>
    </source>
</reference>
<comment type="caution">
    <text evidence="1">The sequence shown here is derived from an EMBL/GenBank/DDBJ whole genome shotgun (WGS) entry which is preliminary data.</text>
</comment>
<dbReference type="Proteomes" id="UP000272729">
    <property type="component" value="Unassembled WGS sequence"/>
</dbReference>
<dbReference type="AlphaFoldDB" id="A0A495XMT4"/>